<dbReference type="Proteomes" id="UP000020735">
    <property type="component" value="Unassembled WGS sequence"/>
</dbReference>
<evidence type="ECO:0000313" key="2">
    <source>
        <dbReference type="Proteomes" id="UP000020735"/>
    </source>
</evidence>
<comment type="caution">
    <text evidence="1">The sequence shown here is derived from an EMBL/GenBank/DDBJ whole genome shotgun (WGS) entry which is preliminary data.</text>
</comment>
<accession>A0A009TAC8</accession>
<protein>
    <submittedName>
        <fullName evidence="1">Uncharacterized protein</fullName>
    </submittedName>
</protein>
<reference evidence="1 2" key="1">
    <citation type="submission" date="2014-02" db="EMBL/GenBank/DDBJ databases">
        <title>Comparative genomics and transcriptomics to identify genetic mechanisms underlying the emergence of carbapenem resistant Acinetobacter baumannii (CRAb).</title>
        <authorList>
            <person name="Harris A.D."/>
            <person name="Johnson K.J."/>
            <person name="George J."/>
            <person name="Shefchek K."/>
            <person name="Daugherty S.C."/>
            <person name="Parankush S."/>
            <person name="Sadzewicz L."/>
            <person name="Tallon L."/>
            <person name="Sengamalay N."/>
            <person name="Hazen T.H."/>
            <person name="Rasko D.A."/>
        </authorList>
    </citation>
    <scope>NUCLEOTIDE SEQUENCE [LARGE SCALE GENOMIC DNA]</scope>
    <source>
        <strain evidence="1 2">99063</strain>
    </source>
</reference>
<proteinExistence type="predicted"/>
<name>A0A009TAC8_ACIBA</name>
<gene>
    <name evidence="1" type="ORF">J529_1889</name>
</gene>
<evidence type="ECO:0000313" key="1">
    <source>
        <dbReference type="EMBL" id="EXC51460.1"/>
    </source>
</evidence>
<sequence length="475" mass="51736">MQTTSVQDQISSAIVDGINVARLQDEITQLNLQDQCFINSMKHVDQVREFIGTPENILGSDLTKHGEIAEHVEVGIRNARDALAGDIVRATFEGVGRTAPEDYLIDGIQVQSKFINGLGNNLDHVLNHMDKYENFGRDGSYYHIPKDHYELISKIHRGESIEGLSQKTINSVQAKIEEIQTKSGQPFNEVVRPGVSDYAEVQQGQVHETLNKHSADLEQQNEKLKDIIHDKHQANLTEGLKAAGAAAAVGGAIALSSSLYLKYKNEGKNLFKGELTKEDWKEVGLDASKASALAGVTGAAVYGLTNCAGLAAPLAGTFVSASKGLSSLVHDFYQGKLTFEEFQINSIFICADSACVGLAAIAGQTFIPIPVLGAVIGSIAGKFVCEILLGEDKKLAQKMEASMQLFLTKVDEVYINVVNKINTEFEKIADLRSKAFDLNTNISIVESSIMLARAYGVEESKILKNENDLQSFLFD</sequence>
<dbReference type="RefSeq" id="WP_004811042.1">
    <property type="nucleotide sequence ID" value="NZ_JEXJ01000025.1"/>
</dbReference>
<dbReference type="AlphaFoldDB" id="A0A009TAC8"/>
<organism evidence="1 2">
    <name type="scientific">Acinetobacter baumannii 99063</name>
    <dbReference type="NCBI Taxonomy" id="1310630"/>
    <lineage>
        <taxon>Bacteria</taxon>
        <taxon>Pseudomonadati</taxon>
        <taxon>Pseudomonadota</taxon>
        <taxon>Gammaproteobacteria</taxon>
        <taxon>Moraxellales</taxon>
        <taxon>Moraxellaceae</taxon>
        <taxon>Acinetobacter</taxon>
        <taxon>Acinetobacter calcoaceticus/baumannii complex</taxon>
    </lineage>
</organism>
<dbReference type="PATRIC" id="fig|1310630.3.peg.1846"/>
<dbReference type="EMBL" id="JEXJ01000025">
    <property type="protein sequence ID" value="EXC51460.1"/>
    <property type="molecule type" value="Genomic_DNA"/>
</dbReference>